<dbReference type="InParanoid" id="A0A4R5DVQ5"/>
<dbReference type="InterPro" id="IPR002220">
    <property type="entry name" value="DapA-like"/>
</dbReference>
<evidence type="ECO:0000256" key="1">
    <source>
        <dbReference type="ARBA" id="ARBA00023239"/>
    </source>
</evidence>
<dbReference type="Pfam" id="PF00701">
    <property type="entry name" value="DHDPS"/>
    <property type="match status" value="1"/>
</dbReference>
<keyword evidence="1" id="KW-0456">Lyase</keyword>
<evidence type="ECO:0008006" key="4">
    <source>
        <dbReference type="Google" id="ProtNLM"/>
    </source>
</evidence>
<proteinExistence type="predicted"/>
<dbReference type="RefSeq" id="WP_131891031.1">
    <property type="nucleotide sequence ID" value="NZ_SMKZ01000002.1"/>
</dbReference>
<sequence>MIARDDLFGPLTGQPTALITRYADDGSVDPPGFDNQPENRVKCLVAAGTSGQSSTLTPDERLQLISTLVEEMGDDGVTIVGISADRPADAMAFAEAAADAGDDLVLATVPKYAVPATRATCEARVLPADPPQAPLHAASAKLRRAIEHHVTGLSTTWSSSCASVR</sequence>
<reference evidence="2 3" key="1">
    <citation type="submission" date="2019-03" db="EMBL/GenBank/DDBJ databases">
        <title>Draft genome sequences of novel Actinobacteria.</title>
        <authorList>
            <person name="Sahin N."/>
            <person name="Ay H."/>
            <person name="Saygin H."/>
        </authorList>
    </citation>
    <scope>NUCLEOTIDE SEQUENCE [LARGE SCALE GENOMIC DNA]</scope>
    <source>
        <strain evidence="2 3">5K138</strain>
    </source>
</reference>
<dbReference type="Proteomes" id="UP000294739">
    <property type="component" value="Unassembled WGS sequence"/>
</dbReference>
<accession>A0A4R5DVQ5</accession>
<evidence type="ECO:0000313" key="2">
    <source>
        <dbReference type="EMBL" id="TDE15113.1"/>
    </source>
</evidence>
<name>A0A4R5DVQ5_9ACTN</name>
<organism evidence="2 3">
    <name type="scientific">Jiangella asiatica</name>
    <dbReference type="NCBI Taxonomy" id="2530372"/>
    <lineage>
        <taxon>Bacteria</taxon>
        <taxon>Bacillati</taxon>
        <taxon>Actinomycetota</taxon>
        <taxon>Actinomycetes</taxon>
        <taxon>Jiangellales</taxon>
        <taxon>Jiangellaceae</taxon>
        <taxon>Jiangella</taxon>
    </lineage>
</organism>
<evidence type="ECO:0000313" key="3">
    <source>
        <dbReference type="Proteomes" id="UP000294739"/>
    </source>
</evidence>
<dbReference type="SUPFAM" id="SSF51569">
    <property type="entry name" value="Aldolase"/>
    <property type="match status" value="1"/>
</dbReference>
<dbReference type="OrthoDB" id="199953at2"/>
<comment type="caution">
    <text evidence="2">The sequence shown here is derived from an EMBL/GenBank/DDBJ whole genome shotgun (WGS) entry which is preliminary data.</text>
</comment>
<dbReference type="InterPro" id="IPR013785">
    <property type="entry name" value="Aldolase_TIM"/>
</dbReference>
<dbReference type="EMBL" id="SMKZ01000002">
    <property type="protein sequence ID" value="TDE15113.1"/>
    <property type="molecule type" value="Genomic_DNA"/>
</dbReference>
<dbReference type="GO" id="GO:0016829">
    <property type="term" value="F:lyase activity"/>
    <property type="evidence" value="ECO:0007669"/>
    <property type="project" value="UniProtKB-KW"/>
</dbReference>
<dbReference type="AlphaFoldDB" id="A0A4R5DVQ5"/>
<gene>
    <name evidence="2" type="ORF">E1269_02085</name>
</gene>
<keyword evidence="3" id="KW-1185">Reference proteome</keyword>
<dbReference type="Gene3D" id="3.20.20.70">
    <property type="entry name" value="Aldolase class I"/>
    <property type="match status" value="1"/>
</dbReference>
<protein>
    <recommendedName>
        <fullName evidence="4">Dihydrodipicolinate synthase family protein</fullName>
    </recommendedName>
</protein>